<protein>
    <recommendedName>
        <fullName evidence="4">DsrE/DsrF-like family protein</fullName>
    </recommendedName>
</protein>
<dbReference type="InterPro" id="IPR027396">
    <property type="entry name" value="DsrEFH-like"/>
</dbReference>
<evidence type="ECO:0000313" key="3">
    <source>
        <dbReference type="Proteomes" id="UP001317532"/>
    </source>
</evidence>
<dbReference type="PANTHER" id="PTHR37691:SF1">
    <property type="entry name" value="BLR3518 PROTEIN"/>
    <property type="match status" value="1"/>
</dbReference>
<dbReference type="AlphaFoldDB" id="A0AAN1XVI0"/>
<dbReference type="Gene3D" id="3.40.1260.10">
    <property type="entry name" value="DsrEFH-like"/>
    <property type="match status" value="1"/>
</dbReference>
<accession>A0AAN1XVI0</accession>
<dbReference type="EMBL" id="AP025523">
    <property type="protein sequence ID" value="BDE06181.1"/>
    <property type="molecule type" value="Genomic_DNA"/>
</dbReference>
<organism evidence="2 3">
    <name type="scientific">Vulcanimicrobium alpinum</name>
    <dbReference type="NCBI Taxonomy" id="3016050"/>
    <lineage>
        <taxon>Bacteria</taxon>
        <taxon>Bacillati</taxon>
        <taxon>Vulcanimicrobiota</taxon>
        <taxon>Vulcanimicrobiia</taxon>
        <taxon>Vulcanimicrobiales</taxon>
        <taxon>Vulcanimicrobiaceae</taxon>
        <taxon>Vulcanimicrobium</taxon>
    </lineage>
</organism>
<gene>
    <name evidence="2" type="ORF">WPS_14570</name>
</gene>
<proteinExistence type="predicted"/>
<dbReference type="PANTHER" id="PTHR37691">
    <property type="entry name" value="BLR3518 PROTEIN"/>
    <property type="match status" value="1"/>
</dbReference>
<sequence>MQHSTNRSGFARLLATGTATLAALAAPASGAATSKNHRIAFHVDRNEPAVMNLVLNNMSNAATYYAGTGELFEMELVAYGPGLHMLRADTSPVKDRLSSIKDSIAGVTFSACNVTKLGMEKVEGHPIAILPQARIVPAGVVRLTELQESGWSYIKP</sequence>
<keyword evidence="1" id="KW-0732">Signal</keyword>
<feature type="signal peptide" evidence="1">
    <location>
        <begin position="1"/>
        <end position="25"/>
    </location>
</feature>
<dbReference type="KEGG" id="vab:WPS_14570"/>
<evidence type="ECO:0000313" key="2">
    <source>
        <dbReference type="EMBL" id="BDE06181.1"/>
    </source>
</evidence>
<evidence type="ECO:0008006" key="4">
    <source>
        <dbReference type="Google" id="ProtNLM"/>
    </source>
</evidence>
<evidence type="ECO:0000256" key="1">
    <source>
        <dbReference type="SAM" id="SignalP"/>
    </source>
</evidence>
<keyword evidence="3" id="KW-1185">Reference proteome</keyword>
<dbReference type="SUPFAM" id="SSF75169">
    <property type="entry name" value="DsrEFH-like"/>
    <property type="match status" value="1"/>
</dbReference>
<dbReference type="Proteomes" id="UP001317532">
    <property type="component" value="Chromosome"/>
</dbReference>
<dbReference type="RefSeq" id="WP_317997161.1">
    <property type="nucleotide sequence ID" value="NZ_AP025523.1"/>
</dbReference>
<feature type="chain" id="PRO_5042959211" description="DsrE/DsrF-like family protein" evidence="1">
    <location>
        <begin position="26"/>
        <end position="156"/>
    </location>
</feature>
<reference evidence="2 3" key="1">
    <citation type="journal article" date="2022" name="ISME Commun">
        <title>Vulcanimicrobium alpinus gen. nov. sp. nov., the first cultivated representative of the candidate phylum 'Eremiobacterota', is a metabolically versatile aerobic anoxygenic phototroph.</title>
        <authorList>
            <person name="Yabe S."/>
            <person name="Muto K."/>
            <person name="Abe K."/>
            <person name="Yokota A."/>
            <person name="Staudigel H."/>
            <person name="Tebo B.M."/>
        </authorList>
    </citation>
    <scope>NUCLEOTIDE SEQUENCE [LARGE SCALE GENOMIC DNA]</scope>
    <source>
        <strain evidence="2 3">WC8-2</strain>
    </source>
</reference>
<name>A0AAN1XVI0_UNVUL</name>